<feature type="region of interest" description="Disordered" evidence="1">
    <location>
        <begin position="1777"/>
        <end position="1797"/>
    </location>
</feature>
<dbReference type="GO" id="GO:0016020">
    <property type="term" value="C:membrane"/>
    <property type="evidence" value="ECO:0007669"/>
    <property type="project" value="InterPro"/>
</dbReference>
<dbReference type="InterPro" id="IPR013783">
    <property type="entry name" value="Ig-like_fold"/>
</dbReference>
<dbReference type="InterPro" id="IPR015919">
    <property type="entry name" value="Cadherin-like_sf"/>
</dbReference>
<feature type="region of interest" description="Disordered" evidence="1">
    <location>
        <begin position="1816"/>
        <end position="1854"/>
    </location>
</feature>
<evidence type="ECO:0000313" key="2">
    <source>
        <dbReference type="EMBL" id="KTQ94992.1"/>
    </source>
</evidence>
<name>A0A175R6C4_9HYPH</name>
<gene>
    <name evidence="2" type="ORF">NS226_13760</name>
</gene>
<dbReference type="RefSeq" id="WP_058635466.1">
    <property type="nucleotide sequence ID" value="NZ_LDPZ01000026.1"/>
</dbReference>
<sequence length="1936" mass="200788">MSTKRYLVMPGVYWVAGRPTPEDRTILLTAEEALYDLLLGRITLSGSQPVDPIAEPALEESDVLVLRRGGLEHRVVVDELLTFLQSKSVGGASIGLSTTVFATGTAKDAILAAVSAPEGWTVDAETTFGGRIRVVSRQLLAAAAFTAPATGSARLRATSPDGTSTVTRSFSLSVAGAATTDVRAPVVTSPTAYSVTENVAFEATLSADEDVTWAIVAGGDAALFGLTGAKLTLAARDFETPADADANNVYRVNLMATDLAGNVTNHTVDVAVTNVLEGSLPTITPTSATILLTAAAGTVVLDLPAKVEGETRSFLAGNPLAVDNRFAFSTAGKLIVGAGTLTAGTINGTVRQSRADGQQIDTAVTLTVTAAISISGTAPNGTVGTAYTFTPATAGGAGTKAFTLTGSLPSGLSFSSSTGAITGTPSAAASFSGSIKVTDTSGSATLAITFAVTASVALPAVSGSVRAVMPQSAIGATSATATHVNRIWDRSNVSCKNPKMRFWMGRMVQSANNVVECPYHREAAGAKLKYSLLTGVVDRTLKNQSGLTESKGFWNVMGDEANFISWGGAISSDRTELTLPPMRTMSALSASGTTATATVASTADMRTGDVIQLVDAVPTVFNNGSARITVVDATTFTYALASAYTGAATTLPTFNKGWLVSLDAFTGIDLGSFGDKGYFHKTSYVTTAPFKARLGSLGKMREDLGDLSSQTASMFDTNDWSSATFGNAPALIPSYVEGEGAAGTKVWVVDGDSINSQNGGTGSMATTNGANPAFGTTIDDGDADGVVCGPKRALNSARVSFFDIAVPGSNVRAIMDNLSVQEGWRYSKVLPLADFLLTDHLHNDRRSGLTFDAVTGLKTLYNWHNTFLRSKGKAGLKIGRATLYASKGGQAITALTCSGTTATGTVADTSIYTNGGTYDITGANPAGYNVANAVVTIVSATQFTYTVPTSSLANASVTGGVAGRFENRWKDQANQFAPNDDSLWTSDYATANLTGHLYKLNDLIMRRGAYANLAYGGTGECDFGVDVQAILQEANGNWKTNGTANYFNQDQTHPSTLGHATVAPVIKTTLNTLGLITPVTLGNLFQTAQANSYSVYADETENTPLFRVARRAIGSTLTLTVSGNKLKIADDGTDAFVVKGSGSITLGESIPITITETHPNATNSGLQSSSQVGVNAKGNWPAVLAAGYKNVGMAGQVNNASRGAFGTRTRTYARKPMKLGRCSQKSLRVGFSTVRIEALTSSEELAGPVTPISACSVEIAGAPTPVVRVLFGGSQTFTVPAACDLYFSDELTPSMFGLTEFEDSSEVIVNTVVDIPDGAVVYTCGQTLGTSYIYDPAVDTRAPADLVMIQGGISQPSGGATLPGPAPVMIVGLPVDGKTQMPSLFVATDSIGDRLSDGGGVGDNGGGYAKRAAFAAGIPFFSHSLGGRQIGHWNANNYFSRVYARFCSMAYCSLGTNDVGGGQTDTRIWSSLQKFYAQMRSLGHTRVTQGTLPPRVSTGTRNGSMENILTNYRCTDLANQFPWYTSGVGGIGYELGGYKDQVNTRIRNGIGASGGPDALLDLAALCSDADSGPSKYKLRSFTSSLTSASAVGATTLVMADKPDVDETFVIEPGTANVEPVPTQNFPFKVVSVTGSGPYTVTITGGTLTLAHPVGSVIRATNCNDETHPTTPIHKEAAAILRDQLLATYPAYSFTNSEASAYVARMTSPPSDKRRALVDKLFGDLKTAGVLSVLDELHIVAAHTQQAANENLVSSAYTLTSTAFPTWTKDRGYKGNGSNQFASTNFNPSTATGAKHQQDSAHIGVFTLVDGTTGEDYGSANGRTNVHSRASGHGGRVSQSTGGLGGSGSTASPHHVVANRTGASASELLVDGAQFATLATASTSLATGLDLLRNNSSYGDAQVAVIHAGGALTTTAQKTGIYNALKSYLQGVGAIAA</sequence>
<dbReference type="OrthoDB" id="7558053at2"/>
<dbReference type="STRING" id="401562.NS365_22860"/>
<protein>
    <recommendedName>
        <fullName evidence="4">Cadherin domain-containing protein</fullName>
    </recommendedName>
</protein>
<dbReference type="Pfam" id="PF05345">
    <property type="entry name" value="He_PIG"/>
    <property type="match status" value="1"/>
</dbReference>
<feature type="compositionally biased region" description="Polar residues" evidence="1">
    <location>
        <begin position="1777"/>
        <end position="1791"/>
    </location>
</feature>
<dbReference type="GO" id="GO:0005509">
    <property type="term" value="F:calcium ion binding"/>
    <property type="evidence" value="ECO:0007669"/>
    <property type="project" value="InterPro"/>
</dbReference>
<dbReference type="EMBL" id="LDPZ01000026">
    <property type="protein sequence ID" value="KTQ94992.1"/>
    <property type="molecule type" value="Genomic_DNA"/>
</dbReference>
<evidence type="ECO:0008006" key="4">
    <source>
        <dbReference type="Google" id="ProtNLM"/>
    </source>
</evidence>
<dbReference type="SUPFAM" id="SSF52266">
    <property type="entry name" value="SGNH hydrolase"/>
    <property type="match status" value="1"/>
</dbReference>
<comment type="caution">
    <text evidence="2">The sequence shown here is derived from an EMBL/GenBank/DDBJ whole genome shotgun (WGS) entry which is preliminary data.</text>
</comment>
<dbReference type="SUPFAM" id="SSF49313">
    <property type="entry name" value="Cadherin-like"/>
    <property type="match status" value="1"/>
</dbReference>
<dbReference type="Gene3D" id="2.60.40.10">
    <property type="entry name" value="Immunoglobulins"/>
    <property type="match status" value="1"/>
</dbReference>
<evidence type="ECO:0000256" key="1">
    <source>
        <dbReference type="SAM" id="MobiDB-lite"/>
    </source>
</evidence>
<dbReference type="Proteomes" id="UP000078272">
    <property type="component" value="Unassembled WGS sequence"/>
</dbReference>
<dbReference type="PATRIC" id="fig|401562.3.peg.2351"/>
<proteinExistence type="predicted"/>
<evidence type="ECO:0000313" key="3">
    <source>
        <dbReference type="Proteomes" id="UP000078272"/>
    </source>
</evidence>
<accession>A0A175R6C4</accession>
<organism evidence="2 3">
    <name type="scientific">Aureimonas ureilytica</name>
    <dbReference type="NCBI Taxonomy" id="401562"/>
    <lineage>
        <taxon>Bacteria</taxon>
        <taxon>Pseudomonadati</taxon>
        <taxon>Pseudomonadota</taxon>
        <taxon>Alphaproteobacteria</taxon>
        <taxon>Hyphomicrobiales</taxon>
        <taxon>Aurantimonadaceae</taxon>
        <taxon>Aureimonas</taxon>
    </lineage>
</organism>
<reference evidence="2 3" key="1">
    <citation type="journal article" date="2016" name="Front. Microbiol.">
        <title>Genomic Resource of Rice Seed Associated Bacteria.</title>
        <authorList>
            <person name="Midha S."/>
            <person name="Bansal K."/>
            <person name="Sharma S."/>
            <person name="Kumar N."/>
            <person name="Patil P.P."/>
            <person name="Chaudhry V."/>
            <person name="Patil P.B."/>
        </authorList>
    </citation>
    <scope>NUCLEOTIDE SEQUENCE [LARGE SCALE GENOMIC DNA]</scope>
    <source>
        <strain evidence="2 3">NS226</strain>
    </source>
</reference>